<proteinExistence type="predicted"/>
<evidence type="ECO:0000256" key="1">
    <source>
        <dbReference type="ARBA" id="ARBA00022603"/>
    </source>
</evidence>
<dbReference type="GO" id="GO:0008168">
    <property type="term" value="F:methyltransferase activity"/>
    <property type="evidence" value="ECO:0007669"/>
    <property type="project" value="UniProtKB-KW"/>
</dbReference>
<keyword evidence="3" id="KW-0949">S-adenosyl-L-methionine</keyword>
<keyword evidence="6" id="KW-1185">Reference proteome</keyword>
<dbReference type="Gene3D" id="3.40.50.150">
    <property type="entry name" value="Vaccinia Virus protein VP39"/>
    <property type="match status" value="1"/>
</dbReference>
<dbReference type="PANTHER" id="PTHR43464:SF19">
    <property type="entry name" value="UBIQUINONE BIOSYNTHESIS O-METHYLTRANSFERASE, MITOCHONDRIAL"/>
    <property type="match status" value="1"/>
</dbReference>
<evidence type="ECO:0000256" key="2">
    <source>
        <dbReference type="ARBA" id="ARBA00022679"/>
    </source>
</evidence>
<sequence length="236" mass="25626">MFGTELADVYDLVYGARGQDFAAEAKLVAGLVRARRPHADSLLDVGCGTGEHLRWLRGLIGHVEGVDLSAAMVSVARAKLPGVGVHVADMCRFDLGRRFDAVISLSTAVAYLPSAEAMGAAVARMVGHLRPGGVLIVEPWYFPENFLDGHIAADIIRGQSRTISRVSRTERLECAARIESHYVVAQRDGIQHFSEVQDFGLWSRDQYLDAFRRAGCAADYLPDVQSGRGLFVAQAG</sequence>
<feature type="domain" description="Methyltransferase" evidence="4">
    <location>
        <begin position="43"/>
        <end position="133"/>
    </location>
</feature>
<gene>
    <name evidence="5" type="ORF">BDK92_1153</name>
</gene>
<evidence type="ECO:0000259" key="4">
    <source>
        <dbReference type="Pfam" id="PF13649"/>
    </source>
</evidence>
<accession>A0A495JES1</accession>
<dbReference type="CDD" id="cd02440">
    <property type="entry name" value="AdoMet_MTases"/>
    <property type="match status" value="1"/>
</dbReference>
<dbReference type="RefSeq" id="WP_121155251.1">
    <property type="nucleotide sequence ID" value="NZ_RBKT01000001.1"/>
</dbReference>
<dbReference type="EMBL" id="RBKT01000001">
    <property type="protein sequence ID" value="RKR86884.1"/>
    <property type="molecule type" value="Genomic_DNA"/>
</dbReference>
<evidence type="ECO:0000313" key="6">
    <source>
        <dbReference type="Proteomes" id="UP000277671"/>
    </source>
</evidence>
<evidence type="ECO:0000313" key="5">
    <source>
        <dbReference type="EMBL" id="RKR86884.1"/>
    </source>
</evidence>
<dbReference type="AlphaFoldDB" id="A0A495JES1"/>
<comment type="caution">
    <text evidence="5">The sequence shown here is derived from an EMBL/GenBank/DDBJ whole genome shotgun (WGS) entry which is preliminary data.</text>
</comment>
<dbReference type="Gene3D" id="2.20.130.10">
    <property type="entry name" value="CAC2371-like domains"/>
    <property type="match status" value="1"/>
</dbReference>
<dbReference type="GO" id="GO:0032259">
    <property type="term" value="P:methylation"/>
    <property type="evidence" value="ECO:0007669"/>
    <property type="project" value="UniProtKB-KW"/>
</dbReference>
<name>A0A495JES1_9ACTN</name>
<keyword evidence="2 5" id="KW-0808">Transferase</keyword>
<keyword evidence="1 5" id="KW-0489">Methyltransferase</keyword>
<dbReference type="Pfam" id="PF13649">
    <property type="entry name" value="Methyltransf_25"/>
    <property type="match status" value="1"/>
</dbReference>
<dbReference type="Proteomes" id="UP000277671">
    <property type="component" value="Unassembled WGS sequence"/>
</dbReference>
<dbReference type="PANTHER" id="PTHR43464">
    <property type="entry name" value="METHYLTRANSFERASE"/>
    <property type="match status" value="1"/>
</dbReference>
<evidence type="ECO:0000256" key="3">
    <source>
        <dbReference type="ARBA" id="ARBA00022691"/>
    </source>
</evidence>
<dbReference type="InterPro" id="IPR029063">
    <property type="entry name" value="SAM-dependent_MTases_sf"/>
</dbReference>
<reference evidence="5 6" key="1">
    <citation type="submission" date="2018-10" db="EMBL/GenBank/DDBJ databases">
        <title>Sequencing the genomes of 1000 actinobacteria strains.</title>
        <authorList>
            <person name="Klenk H.-P."/>
        </authorList>
    </citation>
    <scope>NUCLEOTIDE SEQUENCE [LARGE SCALE GENOMIC DNA]</scope>
    <source>
        <strain evidence="5 6">DSM 45175</strain>
    </source>
</reference>
<dbReference type="SUPFAM" id="SSF53335">
    <property type="entry name" value="S-adenosyl-L-methionine-dependent methyltransferases"/>
    <property type="match status" value="1"/>
</dbReference>
<dbReference type="InterPro" id="IPR041698">
    <property type="entry name" value="Methyltransf_25"/>
</dbReference>
<organism evidence="5 6">
    <name type="scientific">Micromonospora pisi</name>
    <dbReference type="NCBI Taxonomy" id="589240"/>
    <lineage>
        <taxon>Bacteria</taxon>
        <taxon>Bacillati</taxon>
        <taxon>Actinomycetota</taxon>
        <taxon>Actinomycetes</taxon>
        <taxon>Micromonosporales</taxon>
        <taxon>Micromonosporaceae</taxon>
        <taxon>Micromonospora</taxon>
    </lineage>
</organism>
<dbReference type="OrthoDB" id="189743at2"/>
<protein>
    <submittedName>
        <fullName evidence="5">N-dimethyltransferase</fullName>
    </submittedName>
</protein>